<feature type="domain" description="C-type lectin" evidence="1">
    <location>
        <begin position="157"/>
        <end position="284"/>
    </location>
</feature>
<dbReference type="InterPro" id="IPR016187">
    <property type="entry name" value="CTDL_fold"/>
</dbReference>
<dbReference type="PROSITE" id="PS50041">
    <property type="entry name" value="C_TYPE_LECTIN_2"/>
    <property type="match status" value="1"/>
</dbReference>
<dbReference type="EMBL" id="JAUCMV010000002">
    <property type="protein sequence ID" value="KAK0415216.1"/>
    <property type="molecule type" value="Genomic_DNA"/>
</dbReference>
<sequence>MSTAYVVDVVMACRFLACCLLGFSLVCHPPYHFDLTKFQVNGELFVRSLPKNVSLMGEISHVMRAEASYRECVLEWYTEPVRGVIFNADSKMYHGFERIDSTRTARANETSFLLNWDSEDVCSWDAMVAVNKTIEQNGLAPKKRRCRSSWFAVTLGLQTYCYYAMPASEYNKTSTSIYDIVPSCKKHYPFSQAASIHSADENEALRSMRIWQADGLNYATVIIGMKLKGGQDNYNHSSYWEWADGSQMDFEDWNPEFCRRCPKEPAKKCGFVVLWTDHDSAQRF</sequence>
<protein>
    <recommendedName>
        <fullName evidence="1">C-type lectin domain-containing protein</fullName>
    </recommendedName>
</protein>
<keyword evidence="3" id="KW-1185">Reference proteome</keyword>
<evidence type="ECO:0000313" key="3">
    <source>
        <dbReference type="Proteomes" id="UP001175271"/>
    </source>
</evidence>
<dbReference type="InterPro" id="IPR016186">
    <property type="entry name" value="C-type_lectin-like/link_sf"/>
</dbReference>
<gene>
    <name evidence="2" type="ORF">QR680_011835</name>
</gene>
<dbReference type="Gene3D" id="3.10.100.10">
    <property type="entry name" value="Mannose-Binding Protein A, subunit A"/>
    <property type="match status" value="1"/>
</dbReference>
<dbReference type="CDD" id="cd00037">
    <property type="entry name" value="CLECT"/>
    <property type="match status" value="1"/>
</dbReference>
<dbReference type="SUPFAM" id="SSF56436">
    <property type="entry name" value="C-type lectin-like"/>
    <property type="match status" value="1"/>
</dbReference>
<proteinExistence type="predicted"/>
<evidence type="ECO:0000259" key="1">
    <source>
        <dbReference type="PROSITE" id="PS50041"/>
    </source>
</evidence>
<name>A0AA39LYR1_9BILA</name>
<comment type="caution">
    <text evidence="2">The sequence shown here is derived from an EMBL/GenBank/DDBJ whole genome shotgun (WGS) entry which is preliminary data.</text>
</comment>
<dbReference type="InterPro" id="IPR001304">
    <property type="entry name" value="C-type_lectin-like"/>
</dbReference>
<evidence type="ECO:0000313" key="2">
    <source>
        <dbReference type="EMBL" id="KAK0415216.1"/>
    </source>
</evidence>
<organism evidence="2 3">
    <name type="scientific">Steinernema hermaphroditum</name>
    <dbReference type="NCBI Taxonomy" id="289476"/>
    <lineage>
        <taxon>Eukaryota</taxon>
        <taxon>Metazoa</taxon>
        <taxon>Ecdysozoa</taxon>
        <taxon>Nematoda</taxon>
        <taxon>Chromadorea</taxon>
        <taxon>Rhabditida</taxon>
        <taxon>Tylenchina</taxon>
        <taxon>Panagrolaimomorpha</taxon>
        <taxon>Strongyloidoidea</taxon>
        <taxon>Steinernematidae</taxon>
        <taxon>Steinernema</taxon>
    </lineage>
</organism>
<reference evidence="2" key="1">
    <citation type="submission" date="2023-06" db="EMBL/GenBank/DDBJ databases">
        <title>Genomic analysis of the entomopathogenic nematode Steinernema hermaphroditum.</title>
        <authorList>
            <person name="Schwarz E.M."/>
            <person name="Heppert J.K."/>
            <person name="Baniya A."/>
            <person name="Schwartz H.T."/>
            <person name="Tan C.-H."/>
            <person name="Antoshechkin I."/>
            <person name="Sternberg P.W."/>
            <person name="Goodrich-Blair H."/>
            <person name="Dillman A.R."/>
        </authorList>
    </citation>
    <scope>NUCLEOTIDE SEQUENCE</scope>
    <source>
        <strain evidence="2">PS9179</strain>
        <tissue evidence="2">Whole animal</tissue>
    </source>
</reference>
<accession>A0AA39LYR1</accession>
<dbReference type="AlphaFoldDB" id="A0AA39LYR1"/>
<dbReference type="Proteomes" id="UP001175271">
    <property type="component" value="Unassembled WGS sequence"/>
</dbReference>